<evidence type="ECO:0000256" key="5">
    <source>
        <dbReference type="ARBA" id="ARBA00023136"/>
    </source>
</evidence>
<feature type="transmembrane region" description="Helical" evidence="6">
    <location>
        <begin position="296"/>
        <end position="318"/>
    </location>
</feature>
<dbReference type="CDD" id="cd06581">
    <property type="entry name" value="TM_PBP1_LivM_like"/>
    <property type="match status" value="1"/>
</dbReference>
<reference evidence="7 10" key="2">
    <citation type="submission" date="2024-06" db="EMBL/GenBank/DDBJ databases">
        <title>Genomic Encyclopedia of Type Strains, Phase IV (KMG-IV): sequencing the most valuable type-strain genomes for metagenomic binning, comparative biology and taxonomic classification.</title>
        <authorList>
            <person name="Goeker M."/>
        </authorList>
    </citation>
    <scope>NUCLEOTIDE SEQUENCE [LARGE SCALE GENOMIC DNA]</scope>
    <source>
        <strain evidence="7 10">D-501</strain>
    </source>
</reference>
<evidence type="ECO:0000313" key="7">
    <source>
        <dbReference type="EMBL" id="MET3604716.1"/>
    </source>
</evidence>
<feature type="transmembrane region" description="Helical" evidence="6">
    <location>
        <begin position="6"/>
        <end position="28"/>
    </location>
</feature>
<dbReference type="PANTHER" id="PTHR30482:SF17">
    <property type="entry name" value="ABC TRANSPORTER ATP-BINDING PROTEIN"/>
    <property type="match status" value="1"/>
</dbReference>
<dbReference type="InterPro" id="IPR043428">
    <property type="entry name" value="LivM-like"/>
</dbReference>
<proteinExistence type="predicted"/>
<dbReference type="Proteomes" id="UP001549111">
    <property type="component" value="Unassembled WGS sequence"/>
</dbReference>
<dbReference type="KEGG" id="snn:EWH46_00405"/>
<evidence type="ECO:0000256" key="2">
    <source>
        <dbReference type="ARBA" id="ARBA00022475"/>
    </source>
</evidence>
<feature type="transmembrane region" description="Helical" evidence="6">
    <location>
        <begin position="119"/>
        <end position="136"/>
    </location>
</feature>
<dbReference type="Proteomes" id="UP000323522">
    <property type="component" value="Chromosome"/>
</dbReference>
<feature type="transmembrane region" description="Helical" evidence="6">
    <location>
        <begin position="40"/>
        <end position="60"/>
    </location>
</feature>
<dbReference type="EMBL" id="CP035708">
    <property type="protein sequence ID" value="QEM99376.1"/>
    <property type="molecule type" value="Genomic_DNA"/>
</dbReference>
<dbReference type="EMBL" id="JBEPLS010000009">
    <property type="protein sequence ID" value="MET3604716.1"/>
    <property type="molecule type" value="Genomic_DNA"/>
</dbReference>
<feature type="transmembrane region" description="Helical" evidence="6">
    <location>
        <begin position="217"/>
        <end position="239"/>
    </location>
</feature>
<dbReference type="PANTHER" id="PTHR30482">
    <property type="entry name" value="HIGH-AFFINITY BRANCHED-CHAIN AMINO ACID TRANSPORT SYSTEM PERMEASE"/>
    <property type="match status" value="1"/>
</dbReference>
<sequence length="327" mass="34787">MTSSKPLSSLSVVAWVLAFALLAVFPLLPEPIGGKFHTELLAKVMIMSIFAASLQLLVGYTGLVSLGHAAFFGFGAYAVAMLAPMSEAGNGWLMLLAATAGAALLALVIGALVMRTQGIYFIMVTLAFGQLVYFVFHDTKIAGGSDGAYVYFKPDFAIAGWQWIDLEKANSFYWFVLGALVLALGSLALLLRSRFGHALVGIKHNEQRMRAAGYSTLLYKLASFVVAGMLAGLGGFLYAAQYGFVTPEILSWHYSGNALVMIILGGLGSLGGAVTGAFAFVLLSEVFSALTKHWQLLFGGFIIVAVALLPQGLAGLWARLQQRKEAA</sequence>
<keyword evidence="5 6" id="KW-0472">Membrane</keyword>
<dbReference type="OrthoDB" id="3460090at2"/>
<keyword evidence="2" id="KW-1003">Cell membrane</keyword>
<evidence type="ECO:0000256" key="6">
    <source>
        <dbReference type="SAM" id="Phobius"/>
    </source>
</evidence>
<evidence type="ECO:0000313" key="9">
    <source>
        <dbReference type="Proteomes" id="UP000323522"/>
    </source>
</evidence>
<keyword evidence="3 6" id="KW-0812">Transmembrane</keyword>
<dbReference type="Pfam" id="PF02653">
    <property type="entry name" value="BPD_transp_2"/>
    <property type="match status" value="1"/>
</dbReference>
<name>A0A5C1PVD0_9BURK</name>
<protein>
    <submittedName>
        <fullName evidence="8">Branched-chain amino acid ABC transporter permease</fullName>
    </submittedName>
    <submittedName>
        <fullName evidence="7">Branched-chain amino acid transport system permease protein</fullName>
    </submittedName>
</protein>
<feature type="transmembrane region" description="Helical" evidence="6">
    <location>
        <begin position="92"/>
        <end position="113"/>
    </location>
</feature>
<organism evidence="8 9">
    <name type="scientific">Sphaerotilus sulfidivorans</name>
    <dbReference type="NCBI Taxonomy" id="639200"/>
    <lineage>
        <taxon>Bacteria</taxon>
        <taxon>Pseudomonadati</taxon>
        <taxon>Pseudomonadota</taxon>
        <taxon>Betaproteobacteria</taxon>
        <taxon>Burkholderiales</taxon>
        <taxon>Sphaerotilaceae</taxon>
        <taxon>Sphaerotilus</taxon>
    </lineage>
</organism>
<feature type="transmembrane region" description="Helical" evidence="6">
    <location>
        <begin position="259"/>
        <end position="284"/>
    </location>
</feature>
<dbReference type="InterPro" id="IPR001851">
    <property type="entry name" value="ABC_transp_permease"/>
</dbReference>
<dbReference type="GO" id="GO:0015658">
    <property type="term" value="F:branched-chain amino acid transmembrane transporter activity"/>
    <property type="evidence" value="ECO:0007669"/>
    <property type="project" value="InterPro"/>
</dbReference>
<evidence type="ECO:0000256" key="3">
    <source>
        <dbReference type="ARBA" id="ARBA00022692"/>
    </source>
</evidence>
<evidence type="ECO:0000256" key="1">
    <source>
        <dbReference type="ARBA" id="ARBA00004651"/>
    </source>
</evidence>
<dbReference type="GO" id="GO:0005886">
    <property type="term" value="C:plasma membrane"/>
    <property type="evidence" value="ECO:0007669"/>
    <property type="project" value="UniProtKB-SubCell"/>
</dbReference>
<evidence type="ECO:0000313" key="10">
    <source>
        <dbReference type="Proteomes" id="UP001549111"/>
    </source>
</evidence>
<dbReference type="RefSeq" id="WP_149502054.1">
    <property type="nucleotide sequence ID" value="NZ_CP035708.1"/>
</dbReference>
<evidence type="ECO:0000313" key="8">
    <source>
        <dbReference type="EMBL" id="QEM99376.1"/>
    </source>
</evidence>
<reference evidence="8 9" key="1">
    <citation type="submission" date="2019-02" db="EMBL/GenBank/DDBJ databases">
        <title>Complete Genome Sequence and Methylome Analysis of Sphaerotilus natans subsp. sulfidivorans D-507.</title>
        <authorList>
            <person name="Fomenkov A."/>
            <person name="Gridneva E."/>
            <person name="Smolyakov D."/>
            <person name="Dubinina G."/>
            <person name="Vincze T."/>
            <person name="Grabovich M."/>
            <person name="Roberts R.J."/>
        </authorList>
    </citation>
    <scope>NUCLEOTIDE SEQUENCE [LARGE SCALE GENOMIC DNA]</scope>
    <source>
        <strain evidence="8 9">D-507</strain>
    </source>
</reference>
<keyword evidence="10" id="KW-1185">Reference proteome</keyword>
<evidence type="ECO:0000256" key="4">
    <source>
        <dbReference type="ARBA" id="ARBA00022989"/>
    </source>
</evidence>
<keyword evidence="4 6" id="KW-1133">Transmembrane helix</keyword>
<dbReference type="AlphaFoldDB" id="A0A5C1PVD0"/>
<gene>
    <name evidence="7" type="ORF">ABIC99_002537</name>
    <name evidence="8" type="ORF">EWH46_00405</name>
</gene>
<comment type="subcellular location">
    <subcellularLocation>
        <location evidence="1">Cell membrane</location>
        <topology evidence="1">Multi-pass membrane protein</topology>
    </subcellularLocation>
</comment>
<feature type="transmembrane region" description="Helical" evidence="6">
    <location>
        <begin position="172"/>
        <end position="191"/>
    </location>
</feature>
<accession>A0A5C1PVD0</accession>
<feature type="transmembrane region" description="Helical" evidence="6">
    <location>
        <begin position="66"/>
        <end position="85"/>
    </location>
</feature>